<sequence>MKLLVYGINFAPELTGIGKYTGEMVAWLAAQGHEVRVVTAPPYYPDWKVRPGYHAGRYTRHEWQGAQVLRTPLWVPRKVTGAKRLLHLASFAAGSVPALLAQWHWKPDVVWVTEPPLFCTPAALAFAWLRSAKSWLHIQDYEMDAAFDLGLLKGARTRAFVAAAERWLMRRFDRISTISQRMLERARSKGTEDARLVSLPNWADVSAIQPLQGTSPYRAELGIHPDAVVALYSGNMGAKQGLELLAEMALMLKDQPGLEFVFCGNGAGRAELVKRCESLANVRFLDLQPVERLGDFLGLADIHLLPQRADAADLVMPSKLTGMLSSGRPVVAGARPETELGKVMAECGIAVAPDDAKAFAEAVLALALQPERRRELGLKARAVAEARFDRDAVLAQFERDLLACVARR</sequence>
<dbReference type="SUPFAM" id="SSF53756">
    <property type="entry name" value="UDP-Glycosyltransferase/glycogen phosphorylase"/>
    <property type="match status" value="1"/>
</dbReference>
<reference evidence="2 3" key="1">
    <citation type="submission" date="2023-07" db="EMBL/GenBank/DDBJ databases">
        <title>Sorghum-associated microbial communities from plants grown in Nebraska, USA.</title>
        <authorList>
            <person name="Schachtman D."/>
        </authorList>
    </citation>
    <scope>NUCLEOTIDE SEQUENCE [LARGE SCALE GENOMIC DNA]</scope>
    <source>
        <strain evidence="2 3">DS1781</strain>
    </source>
</reference>
<name>A0ABU1NKB1_9BURK</name>
<dbReference type="Pfam" id="PF13579">
    <property type="entry name" value="Glyco_trans_4_4"/>
    <property type="match status" value="1"/>
</dbReference>
<organism evidence="2 3">
    <name type="scientific">Variovorax soli</name>
    <dbReference type="NCBI Taxonomy" id="376815"/>
    <lineage>
        <taxon>Bacteria</taxon>
        <taxon>Pseudomonadati</taxon>
        <taxon>Pseudomonadota</taxon>
        <taxon>Betaproteobacteria</taxon>
        <taxon>Burkholderiales</taxon>
        <taxon>Comamonadaceae</taxon>
        <taxon>Variovorax</taxon>
    </lineage>
</organism>
<keyword evidence="2" id="KW-0808">Transferase</keyword>
<dbReference type="EMBL" id="JAVDRF010000013">
    <property type="protein sequence ID" value="MDR6538913.1"/>
    <property type="molecule type" value="Genomic_DNA"/>
</dbReference>
<dbReference type="PANTHER" id="PTHR12526">
    <property type="entry name" value="GLYCOSYLTRANSFERASE"/>
    <property type="match status" value="1"/>
</dbReference>
<dbReference type="CDD" id="cd03794">
    <property type="entry name" value="GT4_WbuB-like"/>
    <property type="match status" value="1"/>
</dbReference>
<evidence type="ECO:0000313" key="3">
    <source>
        <dbReference type="Proteomes" id="UP001184230"/>
    </source>
</evidence>
<accession>A0ABU1NKB1</accession>
<evidence type="ECO:0000259" key="1">
    <source>
        <dbReference type="Pfam" id="PF13579"/>
    </source>
</evidence>
<gene>
    <name evidence="2" type="ORF">J2739_004708</name>
</gene>
<dbReference type="Proteomes" id="UP001184230">
    <property type="component" value="Unassembled WGS sequence"/>
</dbReference>
<dbReference type="GO" id="GO:0016740">
    <property type="term" value="F:transferase activity"/>
    <property type="evidence" value="ECO:0007669"/>
    <property type="project" value="UniProtKB-KW"/>
</dbReference>
<comment type="caution">
    <text evidence="2">The sequence shown here is derived from an EMBL/GenBank/DDBJ whole genome shotgun (WGS) entry which is preliminary data.</text>
</comment>
<dbReference type="RefSeq" id="WP_309906164.1">
    <property type="nucleotide sequence ID" value="NZ_JAVDRF010000013.1"/>
</dbReference>
<evidence type="ECO:0000313" key="2">
    <source>
        <dbReference type="EMBL" id="MDR6538913.1"/>
    </source>
</evidence>
<dbReference type="NCBIfam" id="NF007640">
    <property type="entry name" value="PRK10307.1"/>
    <property type="match status" value="1"/>
</dbReference>
<proteinExistence type="predicted"/>
<keyword evidence="3" id="KW-1185">Reference proteome</keyword>
<dbReference type="InterPro" id="IPR028098">
    <property type="entry name" value="Glyco_trans_4-like_N"/>
</dbReference>
<protein>
    <submittedName>
        <fullName evidence="2">Colanic acid biosynthesis glycosyl transferase WcaI</fullName>
    </submittedName>
</protein>
<feature type="domain" description="Glycosyltransferase subfamily 4-like N-terminal" evidence="1">
    <location>
        <begin position="15"/>
        <end position="202"/>
    </location>
</feature>
<dbReference type="Gene3D" id="3.40.50.2000">
    <property type="entry name" value="Glycogen Phosphorylase B"/>
    <property type="match status" value="2"/>
</dbReference>
<dbReference type="PANTHER" id="PTHR12526:SF633">
    <property type="entry name" value="COLANIC ACID BIOSYNTHESIS GLYCOSYL TRANSFERASE WCAI-RELATED"/>
    <property type="match status" value="1"/>
</dbReference>
<dbReference type="Pfam" id="PF13692">
    <property type="entry name" value="Glyco_trans_1_4"/>
    <property type="match status" value="1"/>
</dbReference>